<dbReference type="RefSeq" id="WP_102828010.1">
    <property type="nucleotide sequence ID" value="NZ_CP065721.1"/>
</dbReference>
<keyword evidence="1" id="KW-1133">Transmembrane helix</keyword>
<dbReference type="AlphaFoldDB" id="A0A8E2QEJ4"/>
<accession>A0A8E2QEJ4</accession>
<organism evidence="2 3">
    <name type="scientific">Stutzerimonas degradans</name>
    <dbReference type="NCBI Taxonomy" id="2968968"/>
    <lineage>
        <taxon>Bacteria</taxon>
        <taxon>Pseudomonadati</taxon>
        <taxon>Pseudomonadota</taxon>
        <taxon>Gammaproteobacteria</taxon>
        <taxon>Pseudomonadales</taxon>
        <taxon>Pseudomonadaceae</taxon>
        <taxon>Stutzerimonas</taxon>
    </lineage>
</organism>
<proteinExistence type="predicted"/>
<gene>
    <name evidence="2" type="ORF">CXK95_06395</name>
</gene>
<keyword evidence="1" id="KW-0812">Transmembrane</keyword>
<protein>
    <recommendedName>
        <fullName evidence="4">Transmembrane protein</fullName>
    </recommendedName>
</protein>
<evidence type="ECO:0000256" key="1">
    <source>
        <dbReference type="SAM" id="Phobius"/>
    </source>
</evidence>
<reference evidence="2 3" key="1">
    <citation type="submission" date="2018-01" db="EMBL/GenBank/DDBJ databases">
        <title>Denitrification phenotypes of diverse strains of Pseudomonas stutzeri.</title>
        <authorList>
            <person name="Milligan D.A."/>
            <person name="Bergaust L."/>
            <person name="Bakken L.R."/>
            <person name="Frostegard A."/>
        </authorList>
    </citation>
    <scope>NUCLEOTIDE SEQUENCE [LARGE SCALE GENOMIC DNA]</scope>
    <source>
        <strain evidence="2 3">DSM 50238</strain>
    </source>
</reference>
<comment type="caution">
    <text evidence="2">The sequence shown here is derived from an EMBL/GenBank/DDBJ whole genome shotgun (WGS) entry which is preliminary data.</text>
</comment>
<dbReference type="Proteomes" id="UP000235881">
    <property type="component" value="Unassembled WGS sequence"/>
</dbReference>
<dbReference type="EMBL" id="POUK01000002">
    <property type="protein sequence ID" value="PNF77313.1"/>
    <property type="molecule type" value="Genomic_DNA"/>
</dbReference>
<feature type="transmembrane region" description="Helical" evidence="1">
    <location>
        <begin position="31"/>
        <end position="51"/>
    </location>
</feature>
<sequence length="169" mass="18418">MSSEQDELSDRDYPIQEDMGFQEKLWKLERAGWVALSLVVAITLLGVFGAGPLSQTHAQTPGGDLDIRYQRFERNGAASQLQVKAKAGSDGQVWLAIDGALLERFSVESIHPQPLVAEAFGNGMRLQFQPDAQGWATAYLTLRPDGVGPAKSVARLNGQSVTLSQFVYP</sequence>
<keyword evidence="1" id="KW-0472">Membrane</keyword>
<evidence type="ECO:0008006" key="4">
    <source>
        <dbReference type="Google" id="ProtNLM"/>
    </source>
</evidence>
<evidence type="ECO:0000313" key="3">
    <source>
        <dbReference type="Proteomes" id="UP000235881"/>
    </source>
</evidence>
<name>A0A8E2QEJ4_9GAMM</name>
<evidence type="ECO:0000313" key="2">
    <source>
        <dbReference type="EMBL" id="PNF77313.1"/>
    </source>
</evidence>
<keyword evidence="3" id="KW-1185">Reference proteome</keyword>